<dbReference type="AlphaFoldDB" id="A0A7J9JYH1"/>
<dbReference type="PANTHER" id="PTHR47074:SF61">
    <property type="entry name" value="RNASE H TYPE-1 DOMAIN-CONTAINING PROTEIN"/>
    <property type="match status" value="1"/>
</dbReference>
<gene>
    <name evidence="2" type="ORF">Goarm_004978</name>
</gene>
<feature type="domain" description="RNase H type-1" evidence="1">
    <location>
        <begin position="22"/>
        <end position="105"/>
    </location>
</feature>
<dbReference type="EMBL" id="JABFAE010000010">
    <property type="protein sequence ID" value="MBA0839227.1"/>
    <property type="molecule type" value="Genomic_DNA"/>
</dbReference>
<dbReference type="InterPro" id="IPR036397">
    <property type="entry name" value="RNaseH_sf"/>
</dbReference>
<accession>A0A7J9JYH1</accession>
<evidence type="ECO:0000313" key="2">
    <source>
        <dbReference type="EMBL" id="MBA0839227.1"/>
    </source>
</evidence>
<dbReference type="PANTHER" id="PTHR47074">
    <property type="entry name" value="BNAC02G40300D PROTEIN"/>
    <property type="match status" value="1"/>
</dbReference>
<dbReference type="Pfam" id="PF13456">
    <property type="entry name" value="RVT_3"/>
    <property type="match status" value="1"/>
</dbReference>
<dbReference type="GO" id="GO:0003676">
    <property type="term" value="F:nucleic acid binding"/>
    <property type="evidence" value="ECO:0007669"/>
    <property type="project" value="InterPro"/>
</dbReference>
<dbReference type="Gene3D" id="3.30.420.10">
    <property type="entry name" value="Ribonuclease H-like superfamily/Ribonuclease H"/>
    <property type="match status" value="1"/>
</dbReference>
<organism evidence="2 3">
    <name type="scientific">Gossypium armourianum</name>
    <dbReference type="NCBI Taxonomy" id="34283"/>
    <lineage>
        <taxon>Eukaryota</taxon>
        <taxon>Viridiplantae</taxon>
        <taxon>Streptophyta</taxon>
        <taxon>Embryophyta</taxon>
        <taxon>Tracheophyta</taxon>
        <taxon>Spermatophyta</taxon>
        <taxon>Magnoliopsida</taxon>
        <taxon>eudicotyledons</taxon>
        <taxon>Gunneridae</taxon>
        <taxon>Pentapetalae</taxon>
        <taxon>rosids</taxon>
        <taxon>malvids</taxon>
        <taxon>Malvales</taxon>
        <taxon>Malvaceae</taxon>
        <taxon>Malvoideae</taxon>
        <taxon>Gossypium</taxon>
    </lineage>
</organism>
<dbReference type="CDD" id="cd06222">
    <property type="entry name" value="RNase_H_like"/>
    <property type="match status" value="1"/>
</dbReference>
<sequence length="211" mass="24324">MIRNIDVDILKSIIYKNKHIPTAFVVEALTYVQVVRFGAEFGFIRVEIEGDALSIIRKIQSKDEDRSEIRAYISDVKRMRMNFISCRFQHAGRRANIVAHSLATEGLNLNMVGPSVVVTVDANDRNGVTEANEAAHGLATWGRRSDSPIYWVEEVPPEIEYLISTYRNRCQRRMLRDLRGWYKTKMKVSENVEGNQFIKVYLDAGKRKSFH</sequence>
<protein>
    <recommendedName>
        <fullName evidence="1">RNase H type-1 domain-containing protein</fullName>
    </recommendedName>
</protein>
<dbReference type="GO" id="GO:0004523">
    <property type="term" value="F:RNA-DNA hybrid ribonuclease activity"/>
    <property type="evidence" value="ECO:0007669"/>
    <property type="project" value="InterPro"/>
</dbReference>
<evidence type="ECO:0000313" key="3">
    <source>
        <dbReference type="Proteomes" id="UP000593575"/>
    </source>
</evidence>
<evidence type="ECO:0000259" key="1">
    <source>
        <dbReference type="Pfam" id="PF13456"/>
    </source>
</evidence>
<proteinExistence type="predicted"/>
<name>A0A7J9JYH1_9ROSI</name>
<dbReference type="Proteomes" id="UP000593575">
    <property type="component" value="Unassembled WGS sequence"/>
</dbReference>
<dbReference type="InterPro" id="IPR052929">
    <property type="entry name" value="RNase_H-like_EbsB-rel"/>
</dbReference>
<keyword evidence="3" id="KW-1185">Reference proteome</keyword>
<dbReference type="InterPro" id="IPR002156">
    <property type="entry name" value="RNaseH_domain"/>
</dbReference>
<comment type="caution">
    <text evidence="2">The sequence shown here is derived from an EMBL/GenBank/DDBJ whole genome shotgun (WGS) entry which is preliminary data.</text>
</comment>
<dbReference type="InterPro" id="IPR044730">
    <property type="entry name" value="RNase_H-like_dom_plant"/>
</dbReference>
<reference evidence="2 3" key="1">
    <citation type="journal article" date="2019" name="Genome Biol. Evol.">
        <title>Insights into the evolution of the New World diploid cottons (Gossypium, subgenus Houzingenia) based on genome sequencing.</title>
        <authorList>
            <person name="Grover C.E."/>
            <person name="Arick M.A. 2nd"/>
            <person name="Thrash A."/>
            <person name="Conover J.L."/>
            <person name="Sanders W.S."/>
            <person name="Peterson D.G."/>
            <person name="Frelichowski J.E."/>
            <person name="Scheffler J.A."/>
            <person name="Scheffler B.E."/>
            <person name="Wendel J.F."/>
        </authorList>
    </citation>
    <scope>NUCLEOTIDE SEQUENCE [LARGE SCALE GENOMIC DNA]</scope>
    <source>
        <strain evidence="2">6</strain>
        <tissue evidence="2">Leaf</tissue>
    </source>
</reference>